<dbReference type="InterPro" id="IPR029058">
    <property type="entry name" value="AB_hydrolase_fold"/>
</dbReference>
<protein>
    <recommendedName>
        <fullName evidence="2">Palmitoyl-protein thioesterase 1</fullName>
        <ecNumber evidence="1">3.1.2.22</ecNumber>
    </recommendedName>
    <alternativeName>
        <fullName evidence="7">Palmitoyl-protein hydrolase 1</fullName>
    </alternativeName>
</protein>
<dbReference type="Gene3D" id="3.40.50.1820">
    <property type="entry name" value="alpha/beta hydrolase"/>
    <property type="match status" value="2"/>
</dbReference>
<keyword evidence="5" id="KW-1015">Disulfide bond</keyword>
<dbReference type="EC" id="3.1.2.22" evidence="1"/>
<comment type="caution">
    <text evidence="8">The sequence shown here is derived from an EMBL/GenBank/DDBJ whole genome shotgun (WGS) entry which is preliminary data.</text>
</comment>
<evidence type="ECO:0000256" key="4">
    <source>
        <dbReference type="ARBA" id="ARBA00022801"/>
    </source>
</evidence>
<keyword evidence="4" id="KW-0378">Hydrolase</keyword>
<dbReference type="PANTHER" id="PTHR11247:SF8">
    <property type="entry name" value="PALMITOYL-PROTEIN THIOESTERASE 1"/>
    <property type="match status" value="1"/>
</dbReference>
<gene>
    <name evidence="8" type="ORF">NLJ89_g44</name>
</gene>
<keyword evidence="3" id="KW-0732">Signal</keyword>
<organism evidence="8 9">
    <name type="scientific">Agrocybe chaxingu</name>
    <dbReference type="NCBI Taxonomy" id="84603"/>
    <lineage>
        <taxon>Eukaryota</taxon>
        <taxon>Fungi</taxon>
        <taxon>Dikarya</taxon>
        <taxon>Basidiomycota</taxon>
        <taxon>Agaricomycotina</taxon>
        <taxon>Agaricomycetes</taxon>
        <taxon>Agaricomycetidae</taxon>
        <taxon>Agaricales</taxon>
        <taxon>Agaricineae</taxon>
        <taxon>Strophariaceae</taxon>
        <taxon>Agrocybe</taxon>
    </lineage>
</organism>
<evidence type="ECO:0000313" key="8">
    <source>
        <dbReference type="EMBL" id="KAJ3518127.1"/>
    </source>
</evidence>
<evidence type="ECO:0000256" key="1">
    <source>
        <dbReference type="ARBA" id="ARBA00012423"/>
    </source>
</evidence>
<dbReference type="InterPro" id="IPR002472">
    <property type="entry name" value="Palm_thioest"/>
</dbReference>
<dbReference type="GO" id="GO:0008474">
    <property type="term" value="F:palmitoyl-(protein) hydrolase activity"/>
    <property type="evidence" value="ECO:0007669"/>
    <property type="project" value="UniProtKB-EC"/>
</dbReference>
<dbReference type="EMBL" id="JANKHO010000002">
    <property type="protein sequence ID" value="KAJ3518127.1"/>
    <property type="molecule type" value="Genomic_DNA"/>
</dbReference>
<dbReference type="OrthoDB" id="10263094at2759"/>
<evidence type="ECO:0000256" key="6">
    <source>
        <dbReference type="ARBA" id="ARBA00023180"/>
    </source>
</evidence>
<proteinExistence type="predicted"/>
<evidence type="ECO:0000256" key="3">
    <source>
        <dbReference type="ARBA" id="ARBA00022729"/>
    </source>
</evidence>
<dbReference type="AlphaFoldDB" id="A0A9W8TGW4"/>
<dbReference type="SUPFAM" id="SSF53474">
    <property type="entry name" value="alpha/beta-Hydrolases"/>
    <property type="match status" value="1"/>
</dbReference>
<evidence type="ECO:0000256" key="7">
    <source>
        <dbReference type="ARBA" id="ARBA00031934"/>
    </source>
</evidence>
<keyword evidence="6" id="KW-0325">Glycoprotein</keyword>
<dbReference type="Pfam" id="PF02089">
    <property type="entry name" value="Palm_thioest"/>
    <property type="match status" value="1"/>
</dbReference>
<reference evidence="8" key="1">
    <citation type="submission" date="2022-07" db="EMBL/GenBank/DDBJ databases">
        <title>Genome Sequence of Agrocybe chaxingu.</title>
        <authorList>
            <person name="Buettner E."/>
        </authorList>
    </citation>
    <scope>NUCLEOTIDE SEQUENCE</scope>
    <source>
        <strain evidence="8">MP-N11</strain>
    </source>
</reference>
<evidence type="ECO:0000256" key="5">
    <source>
        <dbReference type="ARBA" id="ARBA00023157"/>
    </source>
</evidence>
<evidence type="ECO:0000256" key="2">
    <source>
        <dbReference type="ARBA" id="ARBA00014212"/>
    </source>
</evidence>
<dbReference type="Proteomes" id="UP001148786">
    <property type="component" value="Unassembled WGS sequence"/>
</dbReference>
<sequence length="314" mass="35019">MSTADGVAPKELFVSGKCLIYSEGIAGKQQGLAIADPIRPLVIWHGLGDSHSSPGMLQFMSLIEEMHPGIFVHSVHIEEDLDKDRQAGFYGNVNDQVEFVASQLDSIPELHGGFDAIGLSQGGQFLRAYVERYNYPPVNNLITFGSQHMGISDIPACGRFLQAQYYRDPANLETYLEANHFLPDINNELPTDRNTTYASNLASLDNLVLVLFTEDKTVVPKESAWFGAEEVDEDATYSEGSIQKVFKLGLQQTMERAVIPMRLQPIYLEDWIGLRKLDECGSITFETCKGEHMQMSDCWEDIVAKFVGGWSQVI</sequence>
<dbReference type="PRINTS" id="PR00414">
    <property type="entry name" value="PPTHIESTRASE"/>
</dbReference>
<evidence type="ECO:0000313" key="9">
    <source>
        <dbReference type="Proteomes" id="UP001148786"/>
    </source>
</evidence>
<accession>A0A9W8TGW4</accession>
<keyword evidence="9" id="KW-1185">Reference proteome</keyword>
<dbReference type="PANTHER" id="PTHR11247">
    <property type="entry name" value="PALMITOYL-PROTEIN THIOESTERASE/DOLICHYLDIPHOSPHATASE 1"/>
    <property type="match status" value="1"/>
</dbReference>
<name>A0A9W8TGW4_9AGAR</name>